<dbReference type="GO" id="GO:0005524">
    <property type="term" value="F:ATP binding"/>
    <property type="evidence" value="ECO:0007669"/>
    <property type="project" value="InterPro"/>
</dbReference>
<organism evidence="7 8">
    <name type="scientific">Streptomyces zinciresistens K42</name>
    <dbReference type="NCBI Taxonomy" id="700597"/>
    <lineage>
        <taxon>Bacteria</taxon>
        <taxon>Bacillati</taxon>
        <taxon>Actinomycetota</taxon>
        <taxon>Actinomycetes</taxon>
        <taxon>Kitasatosporales</taxon>
        <taxon>Streptomycetaceae</taxon>
        <taxon>Streptomyces</taxon>
    </lineage>
</organism>
<keyword evidence="5 6" id="KW-0472">Membrane</keyword>
<proteinExistence type="predicted"/>
<dbReference type="InterPro" id="IPR023214">
    <property type="entry name" value="HAD_sf"/>
</dbReference>
<dbReference type="PANTHER" id="PTHR43520:SF8">
    <property type="entry name" value="P-TYPE CU(+) TRANSPORTER"/>
    <property type="match status" value="1"/>
</dbReference>
<protein>
    <submittedName>
        <fullName evidence="7">Heavy metal translocating P-type ATPase</fullName>
    </submittedName>
</protein>
<feature type="transmembrane region" description="Helical" evidence="6">
    <location>
        <begin position="253"/>
        <end position="272"/>
    </location>
</feature>
<comment type="caution">
    <text evidence="7">The sequence shown here is derived from an EMBL/GenBank/DDBJ whole genome shotgun (WGS) entry which is preliminary data.</text>
</comment>
<reference evidence="7 8" key="1">
    <citation type="submission" date="2011-08" db="EMBL/GenBank/DDBJ databases">
        <authorList>
            <person name="Lin Y."/>
            <person name="Hao X."/>
            <person name="Johnstone L."/>
            <person name="Miller S.J."/>
            <person name="Wei G."/>
            <person name="Rensing C."/>
        </authorList>
    </citation>
    <scope>NUCLEOTIDE SEQUENCE [LARGE SCALE GENOMIC DNA]</scope>
    <source>
        <strain evidence="7 8">K42</strain>
    </source>
</reference>
<evidence type="ECO:0000256" key="1">
    <source>
        <dbReference type="ARBA" id="ARBA00004370"/>
    </source>
</evidence>
<accession>G2GNS5</accession>
<evidence type="ECO:0000256" key="5">
    <source>
        <dbReference type="ARBA" id="ARBA00023136"/>
    </source>
</evidence>
<dbReference type="SUPFAM" id="SSF56784">
    <property type="entry name" value="HAD-like"/>
    <property type="match status" value="1"/>
</dbReference>
<dbReference type="Proteomes" id="UP000004217">
    <property type="component" value="Unassembled WGS sequence"/>
</dbReference>
<dbReference type="PROSITE" id="PS01229">
    <property type="entry name" value="COF_2"/>
    <property type="match status" value="1"/>
</dbReference>
<dbReference type="Gene3D" id="3.40.50.1000">
    <property type="entry name" value="HAD superfamily/HAD-like"/>
    <property type="match status" value="1"/>
</dbReference>
<dbReference type="GO" id="GO:0016020">
    <property type="term" value="C:membrane"/>
    <property type="evidence" value="ECO:0007669"/>
    <property type="project" value="UniProtKB-SubCell"/>
</dbReference>
<dbReference type="InterPro" id="IPR001757">
    <property type="entry name" value="P_typ_ATPase"/>
</dbReference>
<evidence type="ECO:0000256" key="4">
    <source>
        <dbReference type="ARBA" id="ARBA00022989"/>
    </source>
</evidence>
<dbReference type="Gene3D" id="3.40.1110.10">
    <property type="entry name" value="Calcium-transporting ATPase, cytoplasmic domain N"/>
    <property type="match status" value="1"/>
</dbReference>
<dbReference type="PATRIC" id="fig|700597.3.peg.6987"/>
<dbReference type="GO" id="GO:0016887">
    <property type="term" value="F:ATP hydrolysis activity"/>
    <property type="evidence" value="ECO:0007669"/>
    <property type="project" value="InterPro"/>
</dbReference>
<dbReference type="GO" id="GO:0043682">
    <property type="term" value="F:P-type divalent copper transporter activity"/>
    <property type="evidence" value="ECO:0007669"/>
    <property type="project" value="TreeGrafter"/>
</dbReference>
<dbReference type="InterPro" id="IPR023299">
    <property type="entry name" value="ATPase_P-typ_cyto_dom_N"/>
</dbReference>
<evidence type="ECO:0000313" key="8">
    <source>
        <dbReference type="Proteomes" id="UP000004217"/>
    </source>
</evidence>
<keyword evidence="4 6" id="KW-1133">Transmembrane helix</keyword>
<dbReference type="InterPro" id="IPR036412">
    <property type="entry name" value="HAD-like_sf"/>
</dbReference>
<comment type="subcellular location">
    <subcellularLocation>
        <location evidence="1">Membrane</location>
    </subcellularLocation>
</comment>
<keyword evidence="8" id="KW-1185">Reference proteome</keyword>
<sequence length="292" mass="30172">MIPGQPDPGRSAPPARRGNLNRAAQHGLAVPEINEFTSTTGFGVSALVDGHRVLVGRPGFLTDAGIDLTSVAETIGRLESEGHTVVAVARADTPLGVIALADAPRPQAAGTIARLRVEGLVPVLVTGDNPRAARHIARHVGIDEVRAEVLPAGKADLVRALQADGAKVAMVGDGINDAPALMQADVGIALGSGTDIATESADIIIVRDDVGLVLTARDISRRSYRRVKQNVALAFTFNGIGIPLAATGLVHPVWAMVAMAASVTTIFVNSIGGRPTLLFQAITSVGRRPGNT</sequence>
<gene>
    <name evidence="7" type="ORF">SZN_35902</name>
</gene>
<dbReference type="RefSeq" id="WP_007504888.1">
    <property type="nucleotide sequence ID" value="NZ_AGBF01000312.1"/>
</dbReference>
<keyword evidence="3" id="KW-1278">Translocase</keyword>
<name>G2GNS5_9ACTN</name>
<evidence type="ECO:0000256" key="6">
    <source>
        <dbReference type="SAM" id="Phobius"/>
    </source>
</evidence>
<dbReference type="PRINTS" id="PR00119">
    <property type="entry name" value="CATATPASE"/>
</dbReference>
<dbReference type="Pfam" id="PF00702">
    <property type="entry name" value="Hydrolase"/>
    <property type="match status" value="1"/>
</dbReference>
<dbReference type="AlphaFoldDB" id="G2GNS5"/>
<dbReference type="EMBL" id="AGBF01000312">
    <property type="protein sequence ID" value="EGX54846.1"/>
    <property type="molecule type" value="Genomic_DNA"/>
</dbReference>
<dbReference type="PANTHER" id="PTHR43520">
    <property type="entry name" value="ATP7, ISOFORM B"/>
    <property type="match status" value="1"/>
</dbReference>
<evidence type="ECO:0000313" key="7">
    <source>
        <dbReference type="EMBL" id="EGX54846.1"/>
    </source>
</evidence>
<dbReference type="NCBIfam" id="TIGR01494">
    <property type="entry name" value="ATPase_P-type"/>
    <property type="match status" value="1"/>
</dbReference>
<evidence type="ECO:0000256" key="2">
    <source>
        <dbReference type="ARBA" id="ARBA00022692"/>
    </source>
</evidence>
<dbReference type="GO" id="GO:0005507">
    <property type="term" value="F:copper ion binding"/>
    <property type="evidence" value="ECO:0007669"/>
    <property type="project" value="TreeGrafter"/>
</dbReference>
<dbReference type="GO" id="GO:0055070">
    <property type="term" value="P:copper ion homeostasis"/>
    <property type="evidence" value="ECO:0007669"/>
    <property type="project" value="TreeGrafter"/>
</dbReference>
<evidence type="ECO:0000256" key="3">
    <source>
        <dbReference type="ARBA" id="ARBA00022967"/>
    </source>
</evidence>
<feature type="transmembrane region" description="Helical" evidence="6">
    <location>
        <begin position="230"/>
        <end position="247"/>
    </location>
</feature>
<keyword evidence="2 6" id="KW-0812">Transmembrane</keyword>